<gene>
    <name evidence="2" type="ORF">C1645_834274</name>
</gene>
<organism evidence="2 3">
    <name type="scientific">Glomus cerebriforme</name>
    <dbReference type="NCBI Taxonomy" id="658196"/>
    <lineage>
        <taxon>Eukaryota</taxon>
        <taxon>Fungi</taxon>
        <taxon>Fungi incertae sedis</taxon>
        <taxon>Mucoromycota</taxon>
        <taxon>Glomeromycotina</taxon>
        <taxon>Glomeromycetes</taxon>
        <taxon>Glomerales</taxon>
        <taxon>Glomeraceae</taxon>
        <taxon>Glomus</taxon>
    </lineage>
</organism>
<dbReference type="PROSITE" id="PS50879">
    <property type="entry name" value="RNASE_H_1"/>
    <property type="match status" value="1"/>
</dbReference>
<dbReference type="STRING" id="658196.A0A397SFW8"/>
<dbReference type="SUPFAM" id="SSF53098">
    <property type="entry name" value="Ribonuclease H-like"/>
    <property type="match status" value="1"/>
</dbReference>
<sequence length="376" mass="42795">MQEPFNTDITKYFPNFTLQDISSLRNKRIIFTEQVTTKDGLYLRPYKDTEAINYQGSTPNWYKKLLLDYTTKIWTSYWDPSLNTALIGCIIEIYNPSHGISTAYVEHWIYSPLEQDRFVNTPKKLVPIFTRVQDAKNTLIITETSAPNVQKNISTNLIPVSDTPYSTPSTIQNELPTTIIPPITDPIISNNFLDGSVKHLTTQNCRIGFGWVETSAHANTIQFYGRTTYLPSAMKAETMAVVTAIITTPPNSSINIYTDSANLISTYHRFITFPVSSRQSLKFNNYLLWLTLKQYITNNNLTISLFKVKSHSNDISNDMADHLAKLECDLPQPIIINPRSIPSSSGNLTWNNLGIVDKSIRKWGKLYTRQKPSTNF</sequence>
<evidence type="ECO:0000313" key="3">
    <source>
        <dbReference type="Proteomes" id="UP000265703"/>
    </source>
</evidence>
<dbReference type="Gene3D" id="3.30.420.10">
    <property type="entry name" value="Ribonuclease H-like superfamily/Ribonuclease H"/>
    <property type="match status" value="1"/>
</dbReference>
<evidence type="ECO:0000313" key="2">
    <source>
        <dbReference type="EMBL" id="RIA83135.1"/>
    </source>
</evidence>
<dbReference type="AlphaFoldDB" id="A0A397SFW8"/>
<dbReference type="InterPro" id="IPR036397">
    <property type="entry name" value="RNaseH_sf"/>
</dbReference>
<proteinExistence type="predicted"/>
<dbReference type="Proteomes" id="UP000265703">
    <property type="component" value="Unassembled WGS sequence"/>
</dbReference>
<dbReference type="OrthoDB" id="2408008at2759"/>
<dbReference type="InterPro" id="IPR012337">
    <property type="entry name" value="RNaseH-like_sf"/>
</dbReference>
<dbReference type="InterPro" id="IPR002156">
    <property type="entry name" value="RNaseH_domain"/>
</dbReference>
<dbReference type="GO" id="GO:0003676">
    <property type="term" value="F:nucleic acid binding"/>
    <property type="evidence" value="ECO:0007669"/>
    <property type="project" value="InterPro"/>
</dbReference>
<dbReference type="Pfam" id="PF00075">
    <property type="entry name" value="RNase_H"/>
    <property type="match status" value="1"/>
</dbReference>
<dbReference type="GO" id="GO:0004523">
    <property type="term" value="F:RNA-DNA hybrid ribonuclease activity"/>
    <property type="evidence" value="ECO:0007669"/>
    <property type="project" value="InterPro"/>
</dbReference>
<name>A0A397SFW8_9GLOM</name>
<reference evidence="2 3" key="1">
    <citation type="submission" date="2018-06" db="EMBL/GenBank/DDBJ databases">
        <title>Comparative genomics reveals the genomic features of Rhizophagus irregularis, R. cerebriforme, R. diaphanum and Gigaspora rosea, and their symbiotic lifestyle signature.</title>
        <authorList>
            <person name="Morin E."/>
            <person name="San Clemente H."/>
            <person name="Chen E.C.H."/>
            <person name="De La Providencia I."/>
            <person name="Hainaut M."/>
            <person name="Kuo A."/>
            <person name="Kohler A."/>
            <person name="Murat C."/>
            <person name="Tang N."/>
            <person name="Roy S."/>
            <person name="Loubradou J."/>
            <person name="Henrissat B."/>
            <person name="Grigoriev I.V."/>
            <person name="Corradi N."/>
            <person name="Roux C."/>
            <person name="Martin F.M."/>
        </authorList>
    </citation>
    <scope>NUCLEOTIDE SEQUENCE [LARGE SCALE GENOMIC DNA]</scope>
    <source>
        <strain evidence="2 3">DAOM 227022</strain>
    </source>
</reference>
<dbReference type="EMBL" id="QKYT01000596">
    <property type="protein sequence ID" value="RIA83135.1"/>
    <property type="molecule type" value="Genomic_DNA"/>
</dbReference>
<accession>A0A397SFW8</accession>
<feature type="domain" description="RNase H type-1" evidence="1">
    <location>
        <begin position="193"/>
        <end position="329"/>
    </location>
</feature>
<comment type="caution">
    <text evidence="2">The sequence shown here is derived from an EMBL/GenBank/DDBJ whole genome shotgun (WGS) entry which is preliminary data.</text>
</comment>
<protein>
    <recommendedName>
        <fullName evidence="1">RNase H type-1 domain-containing protein</fullName>
    </recommendedName>
</protein>
<evidence type="ECO:0000259" key="1">
    <source>
        <dbReference type="PROSITE" id="PS50879"/>
    </source>
</evidence>
<keyword evidence="3" id="KW-1185">Reference proteome</keyword>